<proteinExistence type="inferred from homology"/>
<dbReference type="CDD" id="cd07381">
    <property type="entry name" value="MPP_CapA"/>
    <property type="match status" value="1"/>
</dbReference>
<dbReference type="InterPro" id="IPR052169">
    <property type="entry name" value="CW_Biosynth-Accessory"/>
</dbReference>
<dbReference type="OrthoDB" id="9799970at2"/>
<dbReference type="SUPFAM" id="SSF56300">
    <property type="entry name" value="Metallo-dependent phosphatases"/>
    <property type="match status" value="1"/>
</dbReference>
<feature type="compositionally biased region" description="Pro residues" evidence="2">
    <location>
        <begin position="20"/>
        <end position="30"/>
    </location>
</feature>
<reference evidence="4 5" key="1">
    <citation type="submission" date="2018-03" db="EMBL/GenBank/DDBJ databases">
        <authorList>
            <person name="Keele B.F."/>
        </authorList>
    </citation>
    <scope>NUCLEOTIDE SEQUENCE [LARGE SCALE GENOMIC DNA]</scope>
    <source>
        <strain evidence="4 5">IB-3</strain>
    </source>
</reference>
<accession>A0A2R7YTI7</accession>
<protein>
    <submittedName>
        <fullName evidence="4">Poly-gamma-glutamate biosynthesis protein</fullName>
    </submittedName>
</protein>
<organism evidence="4 5">
    <name type="scientific">Nocardioides currus</name>
    <dbReference type="NCBI Taxonomy" id="2133958"/>
    <lineage>
        <taxon>Bacteria</taxon>
        <taxon>Bacillati</taxon>
        <taxon>Actinomycetota</taxon>
        <taxon>Actinomycetes</taxon>
        <taxon>Propionibacteriales</taxon>
        <taxon>Nocardioidaceae</taxon>
        <taxon>Nocardioides</taxon>
    </lineage>
</organism>
<name>A0A2R7YTI7_9ACTN</name>
<feature type="region of interest" description="Disordered" evidence="2">
    <location>
        <begin position="17"/>
        <end position="46"/>
    </location>
</feature>
<feature type="region of interest" description="Disordered" evidence="2">
    <location>
        <begin position="190"/>
        <end position="209"/>
    </location>
</feature>
<evidence type="ECO:0000313" key="4">
    <source>
        <dbReference type="EMBL" id="PUA79690.1"/>
    </source>
</evidence>
<dbReference type="RefSeq" id="WP_108345912.1">
    <property type="nucleotide sequence ID" value="NZ_PYXZ01000009.1"/>
</dbReference>
<feature type="domain" description="Capsule synthesis protein CapA" evidence="3">
    <location>
        <begin position="49"/>
        <end position="295"/>
    </location>
</feature>
<dbReference type="PANTHER" id="PTHR33393">
    <property type="entry name" value="POLYGLUTAMINE SYNTHESIS ACCESSORY PROTEIN RV0574C-RELATED"/>
    <property type="match status" value="1"/>
</dbReference>
<comment type="similarity">
    <text evidence="1">Belongs to the CapA family.</text>
</comment>
<gene>
    <name evidence="4" type="ORF">C7S10_18435</name>
</gene>
<dbReference type="Proteomes" id="UP000244867">
    <property type="component" value="Unassembled WGS sequence"/>
</dbReference>
<dbReference type="AlphaFoldDB" id="A0A2R7YTI7"/>
<dbReference type="Pfam" id="PF09587">
    <property type="entry name" value="PGA_cap"/>
    <property type="match status" value="1"/>
</dbReference>
<dbReference type="PROSITE" id="PS51257">
    <property type="entry name" value="PROKAR_LIPOPROTEIN"/>
    <property type="match status" value="1"/>
</dbReference>
<dbReference type="Gene3D" id="3.60.21.10">
    <property type="match status" value="1"/>
</dbReference>
<keyword evidence="5" id="KW-1185">Reference proteome</keyword>
<dbReference type="InterPro" id="IPR029052">
    <property type="entry name" value="Metallo-depent_PP-like"/>
</dbReference>
<sequence length="364" mass="37403">MRWPLVLATALLCACTTTPTPEPTPEPEPTSEPTDASTPRTEPPSRPITIAVAGDVHFEGALRSRLADPATALAPVTGTLAAADLAIVNLETSIGTGGRPDPTKRFTFQAPPAAFRALADAGIDVATMANNHALDFGREPLAGMFAAIDRAAPSLTVVGVGRDADEAFTPALTDVRGTVVATLGATQASLDPTADPTDQWAATATSPGTADAVDPRRLLQAVADADASADVVVVYVHWGVQGEGCPTTGQQDLAARLVDAGADVVVGSHAHRLQGDGRLGPGYVAYGLGNYAWYIQDGATATTGLLTLTVRAAARPEGRARVVHHAWEPARIGSDGLPRVVAGPAAARFEADLISLRRCAGLAP</sequence>
<comment type="caution">
    <text evidence="4">The sequence shown here is derived from an EMBL/GenBank/DDBJ whole genome shotgun (WGS) entry which is preliminary data.</text>
</comment>
<dbReference type="PANTHER" id="PTHR33393:SF13">
    <property type="entry name" value="PGA BIOSYNTHESIS PROTEIN CAPA"/>
    <property type="match status" value="1"/>
</dbReference>
<dbReference type="InterPro" id="IPR019079">
    <property type="entry name" value="Capsule_synth_CapA"/>
</dbReference>
<evidence type="ECO:0000256" key="1">
    <source>
        <dbReference type="ARBA" id="ARBA00005662"/>
    </source>
</evidence>
<evidence type="ECO:0000259" key="3">
    <source>
        <dbReference type="SMART" id="SM00854"/>
    </source>
</evidence>
<evidence type="ECO:0000313" key="5">
    <source>
        <dbReference type="Proteomes" id="UP000244867"/>
    </source>
</evidence>
<dbReference type="SMART" id="SM00854">
    <property type="entry name" value="PGA_cap"/>
    <property type="match status" value="1"/>
</dbReference>
<dbReference type="EMBL" id="PYXZ01000009">
    <property type="protein sequence ID" value="PUA79690.1"/>
    <property type="molecule type" value="Genomic_DNA"/>
</dbReference>
<evidence type="ECO:0000256" key="2">
    <source>
        <dbReference type="SAM" id="MobiDB-lite"/>
    </source>
</evidence>